<organism evidence="1 2">
    <name type="scientific">Streptococcus iniae</name>
    <name type="common">Streptococcus shiloi</name>
    <dbReference type="NCBI Taxonomy" id="1346"/>
    <lineage>
        <taxon>Bacteria</taxon>
        <taxon>Bacillati</taxon>
        <taxon>Bacillota</taxon>
        <taxon>Bacilli</taxon>
        <taxon>Lactobacillales</taxon>
        <taxon>Streptococcaceae</taxon>
        <taxon>Streptococcus</taxon>
    </lineage>
</organism>
<dbReference type="PROSITE" id="PS51257">
    <property type="entry name" value="PROKAR_LIPOPROTEIN"/>
    <property type="match status" value="1"/>
</dbReference>
<evidence type="ECO:0000313" key="2">
    <source>
        <dbReference type="Proteomes" id="UP000269148"/>
    </source>
</evidence>
<name>A0A3L8GNN4_STRIN</name>
<accession>A0A3L8GNN4</accession>
<evidence type="ECO:0008006" key="3">
    <source>
        <dbReference type="Google" id="ProtNLM"/>
    </source>
</evidence>
<dbReference type="Proteomes" id="UP000269148">
    <property type="component" value="Unassembled WGS sequence"/>
</dbReference>
<comment type="caution">
    <text evidence="1">The sequence shown here is derived from an EMBL/GenBank/DDBJ whole genome shotgun (WGS) entry which is preliminary data.</text>
</comment>
<dbReference type="AlphaFoldDB" id="A0A3L8GNN4"/>
<evidence type="ECO:0000313" key="1">
    <source>
        <dbReference type="EMBL" id="RLU58760.1"/>
    </source>
</evidence>
<dbReference type="RefSeq" id="WP_121791930.1">
    <property type="nucleotide sequence ID" value="NZ_QLQC01000021.1"/>
</dbReference>
<reference evidence="1 2" key="1">
    <citation type="submission" date="2018-06" db="EMBL/GenBank/DDBJ databases">
        <title>Mutators as drivers of adaptation in pathogenic bacteria and a risk factor for host jumps and vaccine escape.</title>
        <authorList>
            <person name="Barnes A.C."/>
            <person name="Silayeva O."/>
        </authorList>
    </citation>
    <scope>NUCLEOTIDE SEQUENCE [LARGE SCALE GENOMIC DNA]</scope>
    <source>
        <strain evidence="1 2">QMA0445</strain>
    </source>
</reference>
<dbReference type="EMBL" id="QLQD01000018">
    <property type="protein sequence ID" value="RLU58760.1"/>
    <property type="molecule type" value="Genomic_DNA"/>
</dbReference>
<proteinExistence type="predicted"/>
<gene>
    <name evidence="1" type="ORF">DIY07_01605</name>
</gene>
<sequence>MKKKLMLGTLTFIGLLTLTGCGSNQLSGDYTGTVKFLLIESKSTLTFKGDTVTEKQEGTVPKKGTYKIEDNQLHFNLGDTNMTADLSKDRKSFTLKSAEGLAGFANGTKFTKEEK</sequence>
<protein>
    <recommendedName>
        <fullName evidence="3">Lipoprotein</fullName>
    </recommendedName>
</protein>